<sequence>MGTGSPLNTYRPPPPVPGDFYPLVSSSPAYRNAILPSFVCVLSCNRKSNTPRNLFLVNRYQVPELIDIVLQDRRFHLSKYATYNRRTDPSDKSMIVKDGYQWRKYEQKVTRIGYYLHACCVLV</sequence>
<dbReference type="EMBL" id="CM042009">
    <property type="protein sequence ID" value="KAI3792353.1"/>
    <property type="molecule type" value="Genomic_DNA"/>
</dbReference>
<evidence type="ECO:0000313" key="1">
    <source>
        <dbReference type="EMBL" id="KAI3792353.1"/>
    </source>
</evidence>
<protein>
    <submittedName>
        <fullName evidence="1">Uncharacterized protein</fullName>
    </submittedName>
</protein>
<name>A0ACB9H904_CICIN</name>
<reference evidence="1 2" key="2">
    <citation type="journal article" date="2022" name="Mol. Ecol. Resour.">
        <title>The genomes of chicory, endive, great burdock and yacon provide insights into Asteraceae paleo-polyploidization history and plant inulin production.</title>
        <authorList>
            <person name="Fan W."/>
            <person name="Wang S."/>
            <person name="Wang H."/>
            <person name="Wang A."/>
            <person name="Jiang F."/>
            <person name="Liu H."/>
            <person name="Zhao H."/>
            <person name="Xu D."/>
            <person name="Zhang Y."/>
        </authorList>
    </citation>
    <scope>NUCLEOTIDE SEQUENCE [LARGE SCALE GENOMIC DNA]</scope>
    <source>
        <strain evidence="2">cv. Punajuju</strain>
        <tissue evidence="1">Leaves</tissue>
    </source>
</reference>
<comment type="caution">
    <text evidence="1">The sequence shown here is derived from an EMBL/GenBank/DDBJ whole genome shotgun (WGS) entry which is preliminary data.</text>
</comment>
<dbReference type="Proteomes" id="UP001055811">
    <property type="component" value="Linkage Group LG01"/>
</dbReference>
<gene>
    <name evidence="1" type="ORF">L2E82_06230</name>
</gene>
<organism evidence="1 2">
    <name type="scientific">Cichorium intybus</name>
    <name type="common">Chicory</name>
    <dbReference type="NCBI Taxonomy" id="13427"/>
    <lineage>
        <taxon>Eukaryota</taxon>
        <taxon>Viridiplantae</taxon>
        <taxon>Streptophyta</taxon>
        <taxon>Embryophyta</taxon>
        <taxon>Tracheophyta</taxon>
        <taxon>Spermatophyta</taxon>
        <taxon>Magnoliopsida</taxon>
        <taxon>eudicotyledons</taxon>
        <taxon>Gunneridae</taxon>
        <taxon>Pentapetalae</taxon>
        <taxon>asterids</taxon>
        <taxon>campanulids</taxon>
        <taxon>Asterales</taxon>
        <taxon>Asteraceae</taxon>
        <taxon>Cichorioideae</taxon>
        <taxon>Cichorieae</taxon>
        <taxon>Cichoriinae</taxon>
        <taxon>Cichorium</taxon>
    </lineage>
</organism>
<reference evidence="2" key="1">
    <citation type="journal article" date="2022" name="Mol. Ecol. Resour.">
        <title>The genomes of chicory, endive, great burdock and yacon provide insights into Asteraceae palaeo-polyploidization history and plant inulin production.</title>
        <authorList>
            <person name="Fan W."/>
            <person name="Wang S."/>
            <person name="Wang H."/>
            <person name="Wang A."/>
            <person name="Jiang F."/>
            <person name="Liu H."/>
            <person name="Zhao H."/>
            <person name="Xu D."/>
            <person name="Zhang Y."/>
        </authorList>
    </citation>
    <scope>NUCLEOTIDE SEQUENCE [LARGE SCALE GENOMIC DNA]</scope>
    <source>
        <strain evidence="2">cv. Punajuju</strain>
    </source>
</reference>
<accession>A0ACB9H904</accession>
<proteinExistence type="predicted"/>
<keyword evidence="2" id="KW-1185">Reference proteome</keyword>
<evidence type="ECO:0000313" key="2">
    <source>
        <dbReference type="Proteomes" id="UP001055811"/>
    </source>
</evidence>